<dbReference type="Proteomes" id="UP000264006">
    <property type="component" value="Chromosome"/>
</dbReference>
<accession>A0A346Y3P8</accession>
<gene>
    <name evidence="3" type="ORF">DVS28_a4430</name>
</gene>
<protein>
    <submittedName>
        <fullName evidence="3">Inositol-1-phosphate synthase</fullName>
    </submittedName>
</protein>
<keyword evidence="4" id="KW-1185">Reference proteome</keyword>
<organism evidence="3 4">
    <name type="scientific">Euzebya pacifica</name>
    <dbReference type="NCBI Taxonomy" id="1608957"/>
    <lineage>
        <taxon>Bacteria</taxon>
        <taxon>Bacillati</taxon>
        <taxon>Actinomycetota</taxon>
        <taxon>Nitriliruptoria</taxon>
        <taxon>Euzebyales</taxon>
    </lineage>
</organism>
<dbReference type="EMBL" id="CP031165">
    <property type="protein sequence ID" value="AXV09095.1"/>
    <property type="molecule type" value="Genomic_DNA"/>
</dbReference>
<dbReference type="InterPro" id="IPR002587">
    <property type="entry name" value="Myo-inos-1-P_Synthase"/>
</dbReference>
<evidence type="ECO:0000256" key="1">
    <source>
        <dbReference type="ARBA" id="ARBA00010813"/>
    </source>
</evidence>
<dbReference type="RefSeq" id="WP_114593336.1">
    <property type="nucleotide sequence ID" value="NZ_CP031165.1"/>
</dbReference>
<dbReference type="SUPFAM" id="SSF51735">
    <property type="entry name" value="NAD(P)-binding Rossmann-fold domains"/>
    <property type="match status" value="1"/>
</dbReference>
<feature type="domain" description="Myo-inositol-1-phosphate synthase GAPDH-like" evidence="2">
    <location>
        <begin position="226"/>
        <end position="330"/>
    </location>
</feature>
<dbReference type="SUPFAM" id="SSF55347">
    <property type="entry name" value="Glyceraldehyde-3-phosphate dehydrogenase-like, C-terminal domain"/>
    <property type="match status" value="1"/>
</dbReference>
<dbReference type="AlphaFoldDB" id="A0A346Y3P8"/>
<dbReference type="InterPro" id="IPR013021">
    <property type="entry name" value="Myo-inos-1-P_Synthase_GAPDH"/>
</dbReference>
<dbReference type="PANTHER" id="PTHR11510">
    <property type="entry name" value="MYO-INOSITOL-1 PHOSPHATE SYNTHASE"/>
    <property type="match status" value="1"/>
</dbReference>
<proteinExistence type="inferred from homology"/>
<dbReference type="OrthoDB" id="729130at2"/>
<comment type="similarity">
    <text evidence="1">Belongs to the myo-inositol 1-phosphate synthase family.</text>
</comment>
<dbReference type="GO" id="GO:0006021">
    <property type="term" value="P:inositol biosynthetic process"/>
    <property type="evidence" value="ECO:0007669"/>
    <property type="project" value="InterPro"/>
</dbReference>
<evidence type="ECO:0000259" key="2">
    <source>
        <dbReference type="Pfam" id="PF01658"/>
    </source>
</evidence>
<dbReference type="KEGG" id="euz:DVS28_a4430"/>
<dbReference type="InterPro" id="IPR036291">
    <property type="entry name" value="NAD(P)-bd_dom_sf"/>
</dbReference>
<name>A0A346Y3P8_9ACTN</name>
<evidence type="ECO:0000313" key="3">
    <source>
        <dbReference type="EMBL" id="AXV09095.1"/>
    </source>
</evidence>
<sequence>MDASPVNNPRWGLWLLGARGSVATTMTVGWAAMVANLAGPEGMVTQLSAFDGVGLPGLSDLVIGGCDIGQVPLVKRAEQLETAGVVPRGIAKRVADDLATVDARLTGGVSAQDVAAHPAEALARLQADLAAFRSDHDLDHVVVVNVASTEPPIEPHDSHSDVDVLLAALDADQPVLSPAPLMAVAALTSGAAFVDFTPSSATVIPAIQQLAERHGLPLAGRDGKTGETLLKTALAPMFADRALKVRSWSGMNLLGGGDGQTLADPVHARSKLESKAAPLQAILGYQPDGPVRIDHVADLGDWKTAWDLITFEGFLGTRMQLQFTWQGCDSALAAPLVLDLARLVALAMAAGEAGPLPALAYFFKDPVGSSQHRLAEQFTDLIAWTRTTAATTGTTAP</sequence>
<evidence type="ECO:0000313" key="4">
    <source>
        <dbReference type="Proteomes" id="UP000264006"/>
    </source>
</evidence>
<reference evidence="3 4" key="1">
    <citation type="submission" date="2018-09" db="EMBL/GenBank/DDBJ databases">
        <title>Complete genome sequence of Euzebya sp. DY32-46 isolated from seawater of Pacific Ocean.</title>
        <authorList>
            <person name="Xu L."/>
            <person name="Wu Y.-H."/>
            <person name="Xu X.-W."/>
        </authorList>
    </citation>
    <scope>NUCLEOTIDE SEQUENCE [LARGE SCALE GENOMIC DNA]</scope>
    <source>
        <strain evidence="3 4">DY32-46</strain>
    </source>
</reference>
<dbReference type="GO" id="GO:0004512">
    <property type="term" value="F:inositol-3-phosphate synthase activity"/>
    <property type="evidence" value="ECO:0007669"/>
    <property type="project" value="InterPro"/>
</dbReference>
<dbReference type="Gene3D" id="3.30.360.10">
    <property type="entry name" value="Dihydrodipicolinate Reductase, domain 2"/>
    <property type="match status" value="1"/>
</dbReference>
<dbReference type="Gene3D" id="3.40.50.720">
    <property type="entry name" value="NAD(P)-binding Rossmann-like Domain"/>
    <property type="match status" value="1"/>
</dbReference>
<dbReference type="PIRSF" id="PIRSF015578">
    <property type="entry name" value="Myoinos-ppht_syn"/>
    <property type="match status" value="1"/>
</dbReference>
<dbReference type="GO" id="GO:0008654">
    <property type="term" value="P:phospholipid biosynthetic process"/>
    <property type="evidence" value="ECO:0007669"/>
    <property type="project" value="InterPro"/>
</dbReference>
<dbReference type="Pfam" id="PF01658">
    <property type="entry name" value="Inos-1-P_synth"/>
    <property type="match status" value="1"/>
</dbReference>
<dbReference type="Pfam" id="PF07994">
    <property type="entry name" value="NAD_binding_5"/>
    <property type="match status" value="1"/>
</dbReference>